<dbReference type="AlphaFoldDB" id="D5RDV8"/>
<protein>
    <submittedName>
        <fullName evidence="2">MORN repeat protein</fullName>
    </submittedName>
</protein>
<keyword evidence="1" id="KW-0732">Signal</keyword>
<evidence type="ECO:0000313" key="3">
    <source>
        <dbReference type="Proteomes" id="UP000003643"/>
    </source>
</evidence>
<dbReference type="SUPFAM" id="SSF82185">
    <property type="entry name" value="Histone H3 K4-specific methyltransferase SET7/9 N-terminal domain"/>
    <property type="match status" value="1"/>
</dbReference>
<dbReference type="Gene3D" id="3.90.930.1">
    <property type="match status" value="1"/>
</dbReference>
<dbReference type="EMBL" id="ADVK01000039">
    <property type="protein sequence ID" value="EFG95083.1"/>
    <property type="molecule type" value="Genomic_DNA"/>
</dbReference>
<dbReference type="Pfam" id="PF07661">
    <property type="entry name" value="MORN_2"/>
    <property type="match status" value="2"/>
</dbReference>
<dbReference type="Proteomes" id="UP000003643">
    <property type="component" value="Unassembled WGS sequence"/>
</dbReference>
<sequence length="281" mass="31394">MYYNNGGFIFMKKILFLLLAFCSFVAFAAGELNMDEVNKYVSEKLNRDKEITITYKLNKANNTLEGYSEEGKLIVVNSLKDEPDIVQMAGMKTKVSEKNGKLNPVSEIYLANGQLVVRNTYKFNRDTNIFATDAVIAYVNGEIPYSADLKAFLDGIDRIQIENFENNKLALYTTYEINHKTQQIIIKNGLSAKATITKAVLSINGLNGTMETYYENGKVNQKVAIKNGLFNGKVEKFSDKSGKLVGTGIMKDGLPDGEFIEYDEAGKVISKAKYKDGKEVK</sequence>
<evidence type="ECO:0000256" key="1">
    <source>
        <dbReference type="SAM" id="SignalP"/>
    </source>
</evidence>
<organism evidence="2 3">
    <name type="scientific">Fusobacterium nucleatum subsp. nucleatum (strain ATCC 23726 / VPI 4351)</name>
    <dbReference type="NCBI Taxonomy" id="525283"/>
    <lineage>
        <taxon>Bacteria</taxon>
        <taxon>Fusobacteriati</taxon>
        <taxon>Fusobacteriota</taxon>
        <taxon>Fusobacteriia</taxon>
        <taxon>Fusobacteriales</taxon>
        <taxon>Fusobacteriaceae</taxon>
        <taxon>Fusobacterium</taxon>
    </lineage>
</organism>
<name>D5RDV8_FUSN2</name>
<dbReference type="InterPro" id="IPR011652">
    <property type="entry name" value="MORN_2"/>
</dbReference>
<proteinExistence type="predicted"/>
<reference evidence="2 3" key="1">
    <citation type="submission" date="2010-04" db="EMBL/GenBank/DDBJ databases">
        <authorList>
            <person name="Qin X."/>
            <person name="Bachman B."/>
            <person name="Battles P."/>
            <person name="Bell A."/>
            <person name="Bess C."/>
            <person name="Bickham C."/>
            <person name="Chaboub L."/>
            <person name="Chen D."/>
            <person name="Coyle M."/>
            <person name="Deiros D.R."/>
            <person name="Dinh H."/>
            <person name="Forbes L."/>
            <person name="Fowler G."/>
            <person name="Francisco L."/>
            <person name="Fu Q."/>
            <person name="Gubbala S."/>
            <person name="Hale W."/>
            <person name="Han Y."/>
            <person name="Hemphill L."/>
            <person name="Highlander S.K."/>
            <person name="Hirani K."/>
            <person name="Hogues M."/>
            <person name="Jackson L."/>
            <person name="Jakkamsetti A."/>
            <person name="Javaid M."/>
            <person name="Jiang H."/>
            <person name="Korchina V."/>
            <person name="Kovar C."/>
            <person name="Lara F."/>
            <person name="Lee S."/>
            <person name="Mata R."/>
            <person name="Mathew T."/>
            <person name="Moen C."/>
            <person name="Morales K."/>
            <person name="Munidasa M."/>
            <person name="Nazareth L."/>
            <person name="Ngo R."/>
            <person name="Nguyen L."/>
            <person name="Okwuonu G."/>
            <person name="Ongeri F."/>
            <person name="Patil S."/>
            <person name="Petrosino J."/>
            <person name="Pham C."/>
            <person name="Pham P."/>
            <person name="Pu L.-L."/>
            <person name="Puazo M."/>
            <person name="Raj R."/>
            <person name="Reid J."/>
            <person name="Rouhana J."/>
            <person name="Saada N."/>
            <person name="Shang Y."/>
            <person name="Simmons D."/>
            <person name="Thornton R."/>
            <person name="Warren J."/>
            <person name="Weissenberger G."/>
            <person name="Zhang J."/>
            <person name="Zhang L."/>
            <person name="Zhou C."/>
            <person name="Zhu D."/>
            <person name="Muzny D."/>
            <person name="Worley K."/>
            <person name="Gibbs R."/>
        </authorList>
    </citation>
    <scope>NUCLEOTIDE SEQUENCE [LARGE SCALE GENOMIC DNA]</scope>
    <source>
        <strain evidence="3">ATCC 23726 / VPI 4351</strain>
    </source>
</reference>
<feature type="chain" id="PRO_5003075870" evidence="1">
    <location>
        <begin position="29"/>
        <end position="281"/>
    </location>
</feature>
<gene>
    <name evidence="2" type="ORF">HMPREF0397_1393</name>
</gene>
<comment type="caution">
    <text evidence="2">The sequence shown here is derived from an EMBL/GenBank/DDBJ whole genome shotgun (WGS) entry which is preliminary data.</text>
</comment>
<evidence type="ECO:0000313" key="2">
    <source>
        <dbReference type="EMBL" id="EFG95083.1"/>
    </source>
</evidence>
<feature type="signal peptide" evidence="1">
    <location>
        <begin position="1"/>
        <end position="28"/>
    </location>
</feature>
<accession>D5RDV8</accession>